<protein>
    <submittedName>
        <fullName evidence="1">Uncharacterized protein</fullName>
    </submittedName>
</protein>
<evidence type="ECO:0000313" key="2">
    <source>
        <dbReference type="Proteomes" id="UP000077623"/>
    </source>
</evidence>
<dbReference type="Proteomes" id="UP000077623">
    <property type="component" value="Unassembled WGS sequence"/>
</dbReference>
<gene>
    <name evidence="1" type="ORF">A6V39_05210</name>
</gene>
<comment type="caution">
    <text evidence="1">The sequence shown here is derived from an EMBL/GenBank/DDBJ whole genome shotgun (WGS) entry which is preliminary data.</text>
</comment>
<accession>A0A1A9QBI8</accession>
<keyword evidence="2" id="KW-1185">Reference proteome</keyword>
<dbReference type="AlphaFoldDB" id="A0A1A9QBI8"/>
<evidence type="ECO:0000313" key="1">
    <source>
        <dbReference type="EMBL" id="OAL09827.1"/>
    </source>
</evidence>
<dbReference type="STRING" id="432608.A6V39_05210"/>
<dbReference type="RefSeq" id="WP_187150680.1">
    <property type="nucleotide sequence ID" value="NZ_LWUJ01000014.1"/>
</dbReference>
<organism evidence="1 2">
    <name type="scientific">Candidatus Mycoplasma haematobovis</name>
    <dbReference type="NCBI Taxonomy" id="432608"/>
    <lineage>
        <taxon>Bacteria</taxon>
        <taxon>Bacillati</taxon>
        <taxon>Mycoplasmatota</taxon>
        <taxon>Mollicutes</taxon>
        <taxon>Mycoplasmataceae</taxon>
        <taxon>Mycoplasma</taxon>
    </lineage>
</organism>
<dbReference type="EMBL" id="LWUJ01000014">
    <property type="protein sequence ID" value="OAL09827.1"/>
    <property type="molecule type" value="Genomic_DNA"/>
</dbReference>
<name>A0A1A9QBI8_9MOLU</name>
<proteinExistence type="predicted"/>
<sequence length="210" mass="22835">MSKLIPIVAGVTGTAAVATGGSYWLLTQNTKEETKIEINKVFVRNKFQHALIDLTGAGDTLLKEKLKKLKGASVNPNNDKLQVAKTKGGGETDGLAELKDGCRIIYNSEFSDESSNVFGDFKDYCSKNIKDQITATKWAVGDTGFQWKTKHDALKQPKTGITLVAELSTIASEESTDGGKLKAWCTGIENSVFKGPEDDTYKNANEFCTK</sequence>
<reference evidence="2" key="1">
    <citation type="submission" date="2016-04" db="EMBL/GenBank/DDBJ databases">
        <authorList>
            <person name="Quiroz-Castaneda R.E."/>
            <person name="Martinez-Ocampo F."/>
        </authorList>
    </citation>
    <scope>NUCLEOTIDE SEQUENCE [LARGE SCALE GENOMIC DNA]</scope>
    <source>
        <strain evidence="2">INIFAP01</strain>
    </source>
</reference>